<evidence type="ECO:0000313" key="3">
    <source>
        <dbReference type="Proteomes" id="UP000194139"/>
    </source>
</evidence>
<dbReference type="Proteomes" id="UP000194139">
    <property type="component" value="Chromosome"/>
</dbReference>
<feature type="region of interest" description="Disordered" evidence="1">
    <location>
        <begin position="1"/>
        <end position="85"/>
    </location>
</feature>
<dbReference type="AlphaFoldDB" id="A0A1W6Z1E6"/>
<dbReference type="EMBL" id="CP021109">
    <property type="protein sequence ID" value="ARP87160.1"/>
    <property type="molecule type" value="Genomic_DNA"/>
</dbReference>
<proteinExistence type="predicted"/>
<gene>
    <name evidence="2" type="ORF">CAL13_13780</name>
</gene>
<organism evidence="2 3">
    <name type="scientific">Bordetella genomosp. 9</name>
    <dbReference type="NCBI Taxonomy" id="1416803"/>
    <lineage>
        <taxon>Bacteria</taxon>
        <taxon>Pseudomonadati</taxon>
        <taxon>Pseudomonadota</taxon>
        <taxon>Betaproteobacteria</taxon>
        <taxon>Burkholderiales</taxon>
        <taxon>Alcaligenaceae</taxon>
        <taxon>Bordetella</taxon>
    </lineage>
</organism>
<reference evidence="2 3" key="1">
    <citation type="submission" date="2017-05" db="EMBL/GenBank/DDBJ databases">
        <title>Complete and WGS of Bordetella genogroups.</title>
        <authorList>
            <person name="Spilker T."/>
            <person name="LiPuma J."/>
        </authorList>
    </citation>
    <scope>NUCLEOTIDE SEQUENCE [LARGE SCALE GENOMIC DNA]</scope>
    <source>
        <strain evidence="2 3">AU17164</strain>
    </source>
</reference>
<evidence type="ECO:0000313" key="2">
    <source>
        <dbReference type="EMBL" id="ARP87160.1"/>
    </source>
</evidence>
<feature type="compositionally biased region" description="Basic and acidic residues" evidence="1">
    <location>
        <begin position="46"/>
        <end position="60"/>
    </location>
</feature>
<protein>
    <submittedName>
        <fullName evidence="2">Uncharacterized protein</fullName>
    </submittedName>
</protein>
<keyword evidence="3" id="KW-1185">Reference proteome</keyword>
<sequence length="85" mass="9283">MNEPDSRPGGGNRASRPRENDAKGKVFPPDSPVDVPNLPRPPKNGAPDEARDSGQPREDAQTDSSWADNTKPAPNKKNVRDHNIF</sequence>
<evidence type="ECO:0000256" key="1">
    <source>
        <dbReference type="SAM" id="MobiDB-lite"/>
    </source>
</evidence>
<accession>A0A1W6Z1E6</accession>
<name>A0A1W6Z1E6_9BORD</name>
<dbReference type="RefSeq" id="WP_086072696.1">
    <property type="nucleotide sequence ID" value="NZ_CP021109.1"/>
</dbReference>